<evidence type="ECO:0000259" key="3">
    <source>
        <dbReference type="Pfam" id="PF13400"/>
    </source>
</evidence>
<evidence type="ECO:0000256" key="2">
    <source>
        <dbReference type="SAM" id="Phobius"/>
    </source>
</evidence>
<accession>A0ABU0YQA1</accession>
<dbReference type="RefSeq" id="WP_379958441.1">
    <property type="nucleotide sequence ID" value="NZ_JAUYVI010000006.1"/>
</dbReference>
<sequence length="615" mass="65158">MESRIASPVVAAKISDMGRRRDRAMSLRRIASLLQAHWRDGRPNRAFLHGESGAIAIYFGLSALIFVGVAGLAVDAARGYLVKARLSQAIDAAALAGGKALTTGNTALVNADVTAFFNANFPNGAMGANVAQPQIAINPDLTIVNVTSTAVIPTTLMRVLGFQNMTAAAAASVSRSTNGLDVVFSFDVSGSMGDSPKGGGARKIDTLKTNAKALVDTLAQPYSSGTQQQKVTIQGVEYSLLNIGVVPWSSKVNVLTYPNTSAGASVGPSGGAFANPMGGRQYGSPPTYLPLSSNLPGVFKVANSEVPLLLDPNDGTNVPGGWKGCVYARYWEDGSESSDADTKLGTTDPGTWRGWEPVPNAEGDSGYNNGFGCYASYWNDNNQAKISNFPNRPWPQQDGTFKPIPTPGWWIPSASGPNLRSSNECAQCPEIGILPLQPDYNAVKSMIDALDPKGATDAPQGLFWAWEVLMPGQPFDEAKVSTPFPRVQAIVFMTDGQNWGSNGDAYHGWYGDDTSAGTITTKTGKITLPDGTKLDNNLNNKVLELATKIKGTNPLAGGAVKIYVIQYDTLDPALTTLLKKVATSDQFYFQASTNAQLEAAFKKIASSLSALRLIQ</sequence>
<protein>
    <submittedName>
        <fullName evidence="4">Pilus assembly protein</fullName>
    </submittedName>
</protein>
<keyword evidence="2" id="KW-0472">Membrane</keyword>
<dbReference type="SUPFAM" id="SSF53300">
    <property type="entry name" value="vWA-like"/>
    <property type="match status" value="1"/>
</dbReference>
<evidence type="ECO:0000256" key="1">
    <source>
        <dbReference type="SAM" id="MobiDB-lite"/>
    </source>
</evidence>
<feature type="domain" description="Putative Flp pilus-assembly TadG-like N-terminal" evidence="3">
    <location>
        <begin position="53"/>
        <end position="98"/>
    </location>
</feature>
<feature type="transmembrane region" description="Helical" evidence="2">
    <location>
        <begin position="55"/>
        <end position="77"/>
    </location>
</feature>
<keyword evidence="2" id="KW-0812">Transmembrane</keyword>
<reference evidence="5" key="1">
    <citation type="submission" date="2023-08" db="EMBL/GenBank/DDBJ databases">
        <title>Rhodospirillaceae gen. nov., a novel taxon isolated from the Yangtze River Yuezi River estuary sludge.</title>
        <authorList>
            <person name="Ruan L."/>
        </authorList>
    </citation>
    <scope>NUCLEOTIDE SEQUENCE [LARGE SCALE GENOMIC DNA]</scope>
    <source>
        <strain evidence="5">R-7</strain>
    </source>
</reference>
<keyword evidence="5" id="KW-1185">Reference proteome</keyword>
<keyword evidence="2" id="KW-1133">Transmembrane helix</keyword>
<dbReference type="InterPro" id="IPR036465">
    <property type="entry name" value="vWFA_dom_sf"/>
</dbReference>
<dbReference type="InterPro" id="IPR028087">
    <property type="entry name" value="Tad_N"/>
</dbReference>
<organism evidence="4 5">
    <name type="scientific">Dongia sedimenti</name>
    <dbReference type="NCBI Taxonomy" id="3064282"/>
    <lineage>
        <taxon>Bacteria</taxon>
        <taxon>Pseudomonadati</taxon>
        <taxon>Pseudomonadota</taxon>
        <taxon>Alphaproteobacteria</taxon>
        <taxon>Rhodospirillales</taxon>
        <taxon>Dongiaceae</taxon>
        <taxon>Dongia</taxon>
    </lineage>
</organism>
<gene>
    <name evidence="4" type="ORF">Q8A70_19585</name>
</gene>
<dbReference type="Proteomes" id="UP001230156">
    <property type="component" value="Unassembled WGS sequence"/>
</dbReference>
<comment type="caution">
    <text evidence="4">The sequence shown here is derived from an EMBL/GenBank/DDBJ whole genome shotgun (WGS) entry which is preliminary data.</text>
</comment>
<dbReference type="EMBL" id="JAUYVI010000006">
    <property type="protein sequence ID" value="MDQ7249901.1"/>
    <property type="molecule type" value="Genomic_DNA"/>
</dbReference>
<name>A0ABU0YQA1_9PROT</name>
<dbReference type="Gene3D" id="3.40.50.410">
    <property type="entry name" value="von Willebrand factor, type A domain"/>
    <property type="match status" value="2"/>
</dbReference>
<evidence type="ECO:0000313" key="5">
    <source>
        <dbReference type="Proteomes" id="UP001230156"/>
    </source>
</evidence>
<evidence type="ECO:0000313" key="4">
    <source>
        <dbReference type="EMBL" id="MDQ7249901.1"/>
    </source>
</evidence>
<proteinExistence type="predicted"/>
<dbReference type="Pfam" id="PF13400">
    <property type="entry name" value="Tad"/>
    <property type="match status" value="1"/>
</dbReference>
<feature type="region of interest" description="Disordered" evidence="1">
    <location>
        <begin position="336"/>
        <end position="361"/>
    </location>
</feature>